<comment type="caution">
    <text evidence="1">The sequence shown here is derived from an EMBL/GenBank/DDBJ whole genome shotgun (WGS) entry which is preliminary data.</text>
</comment>
<protein>
    <submittedName>
        <fullName evidence="1">Uncharacterized protein</fullName>
    </submittedName>
</protein>
<dbReference type="EMBL" id="CM042889">
    <property type="protein sequence ID" value="KAI4321188.1"/>
    <property type="molecule type" value="Genomic_DNA"/>
</dbReference>
<evidence type="ECO:0000313" key="2">
    <source>
        <dbReference type="Proteomes" id="UP001057402"/>
    </source>
</evidence>
<gene>
    <name evidence="1" type="ORF">MLD38_034601</name>
</gene>
<organism evidence="1 2">
    <name type="scientific">Melastoma candidum</name>
    <dbReference type="NCBI Taxonomy" id="119954"/>
    <lineage>
        <taxon>Eukaryota</taxon>
        <taxon>Viridiplantae</taxon>
        <taxon>Streptophyta</taxon>
        <taxon>Embryophyta</taxon>
        <taxon>Tracheophyta</taxon>
        <taxon>Spermatophyta</taxon>
        <taxon>Magnoliopsida</taxon>
        <taxon>eudicotyledons</taxon>
        <taxon>Gunneridae</taxon>
        <taxon>Pentapetalae</taxon>
        <taxon>rosids</taxon>
        <taxon>malvids</taxon>
        <taxon>Myrtales</taxon>
        <taxon>Melastomataceae</taxon>
        <taxon>Melastomatoideae</taxon>
        <taxon>Melastomateae</taxon>
        <taxon>Melastoma</taxon>
    </lineage>
</organism>
<keyword evidence="2" id="KW-1185">Reference proteome</keyword>
<dbReference type="Proteomes" id="UP001057402">
    <property type="component" value="Chromosome 10"/>
</dbReference>
<sequence>MSPRLPLLLLTLATVLASLRSSRSTCDFPQDNAGGTARNIRGLFVFGSSLVDNGNNNDLVTLAKANYTPYGIDFPWVSRGGGEVGGDEEVVNGVDYASGGSGILDDTGLVAGRVTSLNQQIWNFETVTLPELENRVGCKSAELLANYVFVVGTGGNDYTLNYFLLGSNHNVSLQLFTANLTASLSRQLERLYGLGGRKFVLMSVYPIGCTPMAMARKGSGSGSGCAEYLNRAAQMFNTGIRSATDELNGKLPGAGFVVVNTYKIVRDIIARPHSMGFNNTDSPCCEVKPVSEGGDGALCVRGGKTCEDRGVYVYFDGSHPTEAVNVHMATKAFVSGRPAEVYPFNVSRLSQL</sequence>
<proteinExistence type="predicted"/>
<evidence type="ECO:0000313" key="1">
    <source>
        <dbReference type="EMBL" id="KAI4321188.1"/>
    </source>
</evidence>
<name>A0ACB9MAZ5_9MYRT</name>
<accession>A0ACB9MAZ5</accession>
<reference evidence="2" key="1">
    <citation type="journal article" date="2023" name="Front. Plant Sci.">
        <title>Chromosomal-level genome assembly of Melastoma candidum provides insights into trichome evolution.</title>
        <authorList>
            <person name="Zhong Y."/>
            <person name="Wu W."/>
            <person name="Sun C."/>
            <person name="Zou P."/>
            <person name="Liu Y."/>
            <person name="Dai S."/>
            <person name="Zhou R."/>
        </authorList>
    </citation>
    <scope>NUCLEOTIDE SEQUENCE [LARGE SCALE GENOMIC DNA]</scope>
</reference>